<evidence type="ECO:0000256" key="3">
    <source>
        <dbReference type="ARBA" id="ARBA00022989"/>
    </source>
</evidence>
<dbReference type="PANTHER" id="PTHR11384:SF59">
    <property type="entry name" value="LYSOSOMAL COBALAMIN TRANSPORTER ABCD4"/>
    <property type="match status" value="1"/>
</dbReference>
<dbReference type="OrthoDB" id="422637at2759"/>
<dbReference type="AlphaFoldDB" id="X6LXY3"/>
<name>X6LXY3_RETFI</name>
<evidence type="ECO:0000313" key="5">
    <source>
        <dbReference type="EMBL" id="ETO05590.1"/>
    </source>
</evidence>
<gene>
    <name evidence="5" type="ORF">RFI_31806</name>
</gene>
<keyword evidence="3" id="KW-1133">Transmembrane helix</keyword>
<dbReference type="EMBL" id="ASPP01027950">
    <property type="protein sequence ID" value="ETO05590.1"/>
    <property type="molecule type" value="Genomic_DNA"/>
</dbReference>
<comment type="caution">
    <text evidence="5">The sequence shown here is derived from an EMBL/GenBank/DDBJ whole genome shotgun (WGS) entry which is preliminary data.</text>
</comment>
<accession>X6LXY3</accession>
<keyword evidence="6" id="KW-1185">Reference proteome</keyword>
<evidence type="ECO:0000313" key="6">
    <source>
        <dbReference type="Proteomes" id="UP000023152"/>
    </source>
</evidence>
<reference evidence="5 6" key="1">
    <citation type="journal article" date="2013" name="Curr. Biol.">
        <title>The Genome of the Foraminiferan Reticulomyxa filosa.</title>
        <authorList>
            <person name="Glockner G."/>
            <person name="Hulsmann N."/>
            <person name="Schleicher M."/>
            <person name="Noegel A.A."/>
            <person name="Eichinger L."/>
            <person name="Gallinger C."/>
            <person name="Pawlowski J."/>
            <person name="Sierra R."/>
            <person name="Euteneuer U."/>
            <person name="Pillet L."/>
            <person name="Moustafa A."/>
            <person name="Platzer M."/>
            <person name="Groth M."/>
            <person name="Szafranski K."/>
            <person name="Schliwa M."/>
        </authorList>
    </citation>
    <scope>NUCLEOTIDE SEQUENCE [LARGE SCALE GENOMIC DNA]</scope>
</reference>
<keyword evidence="2" id="KW-0812">Transmembrane</keyword>
<keyword evidence="1" id="KW-0813">Transport</keyword>
<sequence>MSWHFITICHDFNRISSSFFGEDKNKQNYQNSVGIIHSLKQQVLFPKFCNSNSNNNNNKNNLQDLDTTIVIVVIPNKYNKSAINEYDSKLEEEYISDKQLYEIMDRINLLHLFLPFLGITNQSPRDFQASENEPQKLCDWRKVLIVGEQQKLAIGLIFLYNILLFLTKKKPTRILWHKPKLSFLDEWYENIIYERLSKNNITFISIGHRQSLLKYHHRVLYISGDGNWELLSRQ</sequence>
<evidence type="ECO:0000256" key="1">
    <source>
        <dbReference type="ARBA" id="ARBA00022448"/>
    </source>
</evidence>
<organism evidence="5 6">
    <name type="scientific">Reticulomyxa filosa</name>
    <dbReference type="NCBI Taxonomy" id="46433"/>
    <lineage>
        <taxon>Eukaryota</taxon>
        <taxon>Sar</taxon>
        <taxon>Rhizaria</taxon>
        <taxon>Retaria</taxon>
        <taxon>Foraminifera</taxon>
        <taxon>Monothalamids</taxon>
        <taxon>Reticulomyxidae</taxon>
        <taxon>Reticulomyxa</taxon>
    </lineage>
</organism>
<protein>
    <submittedName>
        <fullName evidence="5">ABC transporter domain protein</fullName>
    </submittedName>
</protein>
<proteinExistence type="predicted"/>
<evidence type="ECO:0000256" key="2">
    <source>
        <dbReference type="ARBA" id="ARBA00022692"/>
    </source>
</evidence>
<dbReference type="Proteomes" id="UP000023152">
    <property type="component" value="Unassembled WGS sequence"/>
</dbReference>
<keyword evidence="4" id="KW-0472">Membrane</keyword>
<evidence type="ECO:0000256" key="4">
    <source>
        <dbReference type="ARBA" id="ARBA00023136"/>
    </source>
</evidence>
<dbReference type="PANTHER" id="PTHR11384">
    <property type="entry name" value="ATP-BINDING CASSETTE, SUB-FAMILY D MEMBER"/>
    <property type="match status" value="1"/>
</dbReference>
<dbReference type="InterPro" id="IPR050835">
    <property type="entry name" value="ABC_transporter_sub-D"/>
</dbReference>